<dbReference type="RefSeq" id="WP_057088446.1">
    <property type="nucleotide sequence ID" value="NZ_CYZF01000006.1"/>
</dbReference>
<dbReference type="Gene3D" id="1.10.10.10">
    <property type="entry name" value="Winged helix-like DNA-binding domain superfamily/Winged helix DNA-binding domain"/>
    <property type="match status" value="1"/>
</dbReference>
<dbReference type="Proteomes" id="UP000095419">
    <property type="component" value="Unassembled WGS sequence"/>
</dbReference>
<accession>A0A174HHV8</accession>
<reference evidence="8 9" key="1">
    <citation type="submission" date="2015-09" db="EMBL/GenBank/DDBJ databases">
        <authorList>
            <consortium name="Pathogen Informatics"/>
        </authorList>
    </citation>
    <scope>NUCLEOTIDE SEQUENCE [LARGE SCALE GENOMIC DNA]</scope>
    <source>
        <strain evidence="8 9">2789STDY5608791</strain>
    </source>
</reference>
<evidence type="ECO:0000256" key="4">
    <source>
        <dbReference type="ARBA" id="ARBA00023125"/>
    </source>
</evidence>
<evidence type="ECO:0000256" key="1">
    <source>
        <dbReference type="ARBA" id="ARBA00010641"/>
    </source>
</evidence>
<keyword evidence="2" id="KW-0805">Transcription regulation</keyword>
<dbReference type="InterPro" id="IPR014284">
    <property type="entry name" value="RNA_pol_sigma-70_dom"/>
</dbReference>
<dbReference type="SUPFAM" id="SSF88946">
    <property type="entry name" value="Sigma2 domain of RNA polymerase sigma factors"/>
    <property type="match status" value="1"/>
</dbReference>
<dbReference type="SUPFAM" id="SSF88659">
    <property type="entry name" value="Sigma3 and sigma4 domains of RNA polymerase sigma factors"/>
    <property type="match status" value="1"/>
</dbReference>
<feature type="domain" description="RNA polymerase sigma-70 region 2" evidence="6">
    <location>
        <begin position="29"/>
        <end position="89"/>
    </location>
</feature>
<dbReference type="Pfam" id="PF04542">
    <property type="entry name" value="Sigma70_r2"/>
    <property type="match status" value="1"/>
</dbReference>
<dbReference type="PANTHER" id="PTHR43133:SF46">
    <property type="entry name" value="RNA POLYMERASE SIGMA-70 FACTOR ECF SUBFAMILY"/>
    <property type="match status" value="1"/>
</dbReference>
<dbReference type="InterPro" id="IPR039425">
    <property type="entry name" value="RNA_pol_sigma-70-like"/>
</dbReference>
<evidence type="ECO:0000313" key="9">
    <source>
        <dbReference type="Proteomes" id="UP000095419"/>
    </source>
</evidence>
<dbReference type="CDD" id="cd06171">
    <property type="entry name" value="Sigma70_r4"/>
    <property type="match status" value="1"/>
</dbReference>
<evidence type="ECO:0000313" key="8">
    <source>
        <dbReference type="EMBL" id="CUO72559.1"/>
    </source>
</evidence>
<evidence type="ECO:0000256" key="5">
    <source>
        <dbReference type="ARBA" id="ARBA00023163"/>
    </source>
</evidence>
<feature type="domain" description="RNA polymerase sigma-70 region 4" evidence="7">
    <location>
        <begin position="135"/>
        <end position="184"/>
    </location>
</feature>
<dbReference type="PANTHER" id="PTHR43133">
    <property type="entry name" value="RNA POLYMERASE ECF-TYPE SIGMA FACTO"/>
    <property type="match status" value="1"/>
</dbReference>
<organism evidence="8 9">
    <name type="scientific">Bacteroides uniformis</name>
    <dbReference type="NCBI Taxonomy" id="820"/>
    <lineage>
        <taxon>Bacteria</taxon>
        <taxon>Pseudomonadati</taxon>
        <taxon>Bacteroidota</taxon>
        <taxon>Bacteroidia</taxon>
        <taxon>Bacteroidales</taxon>
        <taxon>Bacteroidaceae</taxon>
        <taxon>Bacteroides</taxon>
    </lineage>
</organism>
<dbReference type="GO" id="GO:0016987">
    <property type="term" value="F:sigma factor activity"/>
    <property type="evidence" value="ECO:0007669"/>
    <property type="project" value="UniProtKB-KW"/>
</dbReference>
<dbReference type="InterPro" id="IPR013324">
    <property type="entry name" value="RNA_pol_sigma_r3/r4-like"/>
</dbReference>
<protein>
    <submittedName>
        <fullName evidence="8">RNA polymerase ECF-type sigma factor</fullName>
    </submittedName>
</protein>
<proteinExistence type="inferred from homology"/>
<dbReference type="InterPro" id="IPR007630">
    <property type="entry name" value="RNA_pol_sigma70_r4"/>
</dbReference>
<keyword evidence="3" id="KW-0731">Sigma factor</keyword>
<comment type="similarity">
    <text evidence="1">Belongs to the sigma-70 factor family. ECF subfamily.</text>
</comment>
<dbReference type="InterPro" id="IPR036388">
    <property type="entry name" value="WH-like_DNA-bd_sf"/>
</dbReference>
<dbReference type="NCBIfam" id="TIGR02937">
    <property type="entry name" value="sigma70-ECF"/>
    <property type="match status" value="1"/>
</dbReference>
<dbReference type="InterPro" id="IPR013325">
    <property type="entry name" value="RNA_pol_sigma_r2"/>
</dbReference>
<dbReference type="GO" id="GO:0003677">
    <property type="term" value="F:DNA binding"/>
    <property type="evidence" value="ECO:0007669"/>
    <property type="project" value="UniProtKB-KW"/>
</dbReference>
<dbReference type="GO" id="GO:0006352">
    <property type="term" value="P:DNA-templated transcription initiation"/>
    <property type="evidence" value="ECO:0007669"/>
    <property type="project" value="InterPro"/>
</dbReference>
<dbReference type="Pfam" id="PF04545">
    <property type="entry name" value="Sigma70_r4"/>
    <property type="match status" value="1"/>
</dbReference>
<keyword evidence="4" id="KW-0238">DNA-binding</keyword>
<gene>
    <name evidence="8" type="primary">sigE_2</name>
    <name evidence="8" type="ORF">ERS417307_02289</name>
</gene>
<dbReference type="InterPro" id="IPR007627">
    <property type="entry name" value="RNA_pol_sigma70_r2"/>
</dbReference>
<name>A0A174HHV8_BACUN</name>
<dbReference type="EMBL" id="CYZF01000006">
    <property type="protein sequence ID" value="CUO72559.1"/>
    <property type="molecule type" value="Genomic_DNA"/>
</dbReference>
<sequence>MNIGQKTFQTEQELWHAFLSSDKNAFAYLFEKYADAMYAYGRKMTPDAELVKDAIQDVFVKLYNNRQNLRETVSVKGYLFIALKRTLLNLSQAHSILCLEEMDEVRFEIELISRNAFEEEASCYDEEMEQQLAKALETLSARQREAIYLYYIQEIPLNELPALLGMNYQSTRNLIHRAMTKLRQCMQLTSSASMSFLLFQYLSE</sequence>
<evidence type="ECO:0000259" key="7">
    <source>
        <dbReference type="Pfam" id="PF04545"/>
    </source>
</evidence>
<keyword evidence="5" id="KW-0804">Transcription</keyword>
<evidence type="ECO:0000256" key="2">
    <source>
        <dbReference type="ARBA" id="ARBA00023015"/>
    </source>
</evidence>
<evidence type="ECO:0000259" key="6">
    <source>
        <dbReference type="Pfam" id="PF04542"/>
    </source>
</evidence>
<dbReference type="Gene3D" id="1.10.1740.10">
    <property type="match status" value="1"/>
</dbReference>
<dbReference type="AlphaFoldDB" id="A0A174HHV8"/>
<evidence type="ECO:0000256" key="3">
    <source>
        <dbReference type="ARBA" id="ARBA00023082"/>
    </source>
</evidence>